<feature type="compositionally biased region" description="Acidic residues" evidence="1">
    <location>
        <begin position="411"/>
        <end position="420"/>
    </location>
</feature>
<name>A0A9P4P3Q2_9PEZI</name>
<dbReference type="OrthoDB" id="4179303at2759"/>
<keyword evidence="3" id="KW-1185">Reference proteome</keyword>
<reference evidence="2" key="1">
    <citation type="journal article" date="2020" name="Stud. Mycol.">
        <title>101 Dothideomycetes genomes: a test case for predicting lifestyles and emergence of pathogens.</title>
        <authorList>
            <person name="Haridas S."/>
            <person name="Albert R."/>
            <person name="Binder M."/>
            <person name="Bloem J."/>
            <person name="Labutti K."/>
            <person name="Salamov A."/>
            <person name="Andreopoulos B."/>
            <person name="Baker S."/>
            <person name="Barry K."/>
            <person name="Bills G."/>
            <person name="Bluhm B."/>
            <person name="Cannon C."/>
            <person name="Castanera R."/>
            <person name="Culley D."/>
            <person name="Daum C."/>
            <person name="Ezra D."/>
            <person name="Gonzalez J."/>
            <person name="Henrissat B."/>
            <person name="Kuo A."/>
            <person name="Liang C."/>
            <person name="Lipzen A."/>
            <person name="Lutzoni F."/>
            <person name="Magnuson J."/>
            <person name="Mondo S."/>
            <person name="Nolan M."/>
            <person name="Ohm R."/>
            <person name="Pangilinan J."/>
            <person name="Park H.-J."/>
            <person name="Ramirez L."/>
            <person name="Alfaro M."/>
            <person name="Sun H."/>
            <person name="Tritt A."/>
            <person name="Yoshinaga Y."/>
            <person name="Zwiers L.-H."/>
            <person name="Turgeon B."/>
            <person name="Goodwin S."/>
            <person name="Spatafora J."/>
            <person name="Crous P."/>
            <person name="Grigoriev I."/>
        </authorList>
    </citation>
    <scope>NUCLEOTIDE SEQUENCE</scope>
    <source>
        <strain evidence="2">CBS 130266</strain>
    </source>
</reference>
<feature type="region of interest" description="Disordered" evidence="1">
    <location>
        <begin position="396"/>
        <end position="468"/>
    </location>
</feature>
<comment type="caution">
    <text evidence="2">The sequence shown here is derived from an EMBL/GenBank/DDBJ whole genome shotgun (WGS) entry which is preliminary data.</text>
</comment>
<dbReference type="AlphaFoldDB" id="A0A9P4P3Q2"/>
<organism evidence="2 3">
    <name type="scientific">Tothia fuscella</name>
    <dbReference type="NCBI Taxonomy" id="1048955"/>
    <lineage>
        <taxon>Eukaryota</taxon>
        <taxon>Fungi</taxon>
        <taxon>Dikarya</taxon>
        <taxon>Ascomycota</taxon>
        <taxon>Pezizomycotina</taxon>
        <taxon>Dothideomycetes</taxon>
        <taxon>Pleosporomycetidae</taxon>
        <taxon>Venturiales</taxon>
        <taxon>Cylindrosympodiaceae</taxon>
        <taxon>Tothia</taxon>
    </lineage>
</organism>
<dbReference type="Proteomes" id="UP000800235">
    <property type="component" value="Unassembled WGS sequence"/>
</dbReference>
<evidence type="ECO:0000256" key="1">
    <source>
        <dbReference type="SAM" id="MobiDB-lite"/>
    </source>
</evidence>
<dbReference type="EMBL" id="MU007009">
    <property type="protein sequence ID" value="KAF2436727.1"/>
    <property type="molecule type" value="Genomic_DNA"/>
</dbReference>
<proteinExistence type="predicted"/>
<sequence>MSNAPPIFKLANEVLDLILDYLEAESSKSINVDRRAYLSQESFASPTESTPDLGNWRRTCKRFSEIGVTHQFAIVETRFSRDGFKRLLWLAGQQHLVQHVKKFTYFMPYFYVVGQQRLGSLPVPEGIRLQDTIIKMKEQTSIVNNKEDLTALTRALSAFTSLQHIKILPLHDDEEDKRLEAMRQYLDFTQSIELRWAPAFSHSARIIGQALVDSHSPFKRFSSPMLSPQSLQSLPTAIVLAPEISNTMTELALRLTCLELHFHPDDNIDLDFKMRELSPVFRTVFTAARNLEAVHMGFPSHRPLTIGLEELFHNVQWDGLLAFGIQGWKLDEEEIMARASRHKEKLRGLRLRDVLLNEGSKWKNVLGYLRNNMRSLDWVSLRRIGYVQAFDEHMSSLGGEVPDDPPGGFSDSDDEFDDYDEHTTNGHMPNGNQEDHNHDHDDEYSDQETTISASSHDGDGDDDENGVAANEFHIPYHPDAPRPLRTWCNCDDNRAVPATADELGDDGSFACVRPEMRKLWESWVVNRCPVHNIK</sequence>
<evidence type="ECO:0000313" key="3">
    <source>
        <dbReference type="Proteomes" id="UP000800235"/>
    </source>
</evidence>
<protein>
    <submittedName>
        <fullName evidence="2">Uncharacterized protein</fullName>
    </submittedName>
</protein>
<gene>
    <name evidence="2" type="ORF">EJ08DRAFT_577360</name>
</gene>
<accession>A0A9P4P3Q2</accession>
<evidence type="ECO:0000313" key="2">
    <source>
        <dbReference type="EMBL" id="KAF2436727.1"/>
    </source>
</evidence>